<gene>
    <name evidence="2" type="ORF">GGR46_003053</name>
</gene>
<dbReference type="RefSeq" id="WP_183998880.1">
    <property type="nucleotide sequence ID" value="NZ_JACIEH010000003.1"/>
</dbReference>
<dbReference type="EMBL" id="JACIEH010000003">
    <property type="protein sequence ID" value="MBB4099481.1"/>
    <property type="molecule type" value="Genomic_DNA"/>
</dbReference>
<protein>
    <submittedName>
        <fullName evidence="2">Uncharacterized protein</fullName>
    </submittedName>
</protein>
<comment type="caution">
    <text evidence="2">The sequence shown here is derived from an EMBL/GenBank/DDBJ whole genome shotgun (WGS) entry which is preliminary data.</text>
</comment>
<dbReference type="Proteomes" id="UP000557392">
    <property type="component" value="Unassembled WGS sequence"/>
</dbReference>
<keyword evidence="3" id="KW-1185">Reference proteome</keyword>
<name>A0A7W6JVX9_9SPHN</name>
<dbReference type="AlphaFoldDB" id="A0A7W6JVX9"/>
<organism evidence="2 3">
    <name type="scientific">Sphingomonas kyeonggiensis</name>
    <dbReference type="NCBI Taxonomy" id="1268553"/>
    <lineage>
        <taxon>Bacteria</taxon>
        <taxon>Pseudomonadati</taxon>
        <taxon>Pseudomonadota</taxon>
        <taxon>Alphaproteobacteria</taxon>
        <taxon>Sphingomonadales</taxon>
        <taxon>Sphingomonadaceae</taxon>
        <taxon>Sphingomonas</taxon>
    </lineage>
</organism>
<accession>A0A7W6JVX9</accession>
<keyword evidence="1" id="KW-0812">Transmembrane</keyword>
<proteinExistence type="predicted"/>
<evidence type="ECO:0000313" key="2">
    <source>
        <dbReference type="EMBL" id="MBB4099481.1"/>
    </source>
</evidence>
<feature type="transmembrane region" description="Helical" evidence="1">
    <location>
        <begin position="126"/>
        <end position="149"/>
    </location>
</feature>
<reference evidence="2 3" key="1">
    <citation type="submission" date="2020-08" db="EMBL/GenBank/DDBJ databases">
        <title>Genomic Encyclopedia of Type Strains, Phase IV (KMG-IV): sequencing the most valuable type-strain genomes for metagenomic binning, comparative biology and taxonomic classification.</title>
        <authorList>
            <person name="Goeker M."/>
        </authorList>
    </citation>
    <scope>NUCLEOTIDE SEQUENCE [LARGE SCALE GENOMIC DNA]</scope>
    <source>
        <strain evidence="2 3">DSM 101806</strain>
    </source>
</reference>
<sequence>MTEDMTQAAGDAAAFEDLRAEISLMRRAIEGLTAARERVPDYTPTLADMANQLTNVLAALERIAKAPAVSLTPVDLARQINASATQARAEDARKLDEARDTISRSIGRIDGMIARGQSVEGQRRRLIWCCAGSAVGAIILWCLLVRAIAG</sequence>
<evidence type="ECO:0000313" key="3">
    <source>
        <dbReference type="Proteomes" id="UP000557392"/>
    </source>
</evidence>
<keyword evidence="1" id="KW-1133">Transmembrane helix</keyword>
<keyword evidence="1" id="KW-0472">Membrane</keyword>
<evidence type="ECO:0000256" key="1">
    <source>
        <dbReference type="SAM" id="Phobius"/>
    </source>
</evidence>